<evidence type="ECO:0000313" key="5">
    <source>
        <dbReference type="EMBL" id="OAF56856.1"/>
    </source>
</evidence>
<dbReference type="SUPFAM" id="SSF48452">
    <property type="entry name" value="TPR-like"/>
    <property type="match status" value="1"/>
</dbReference>
<dbReference type="eggNOG" id="KOG4658">
    <property type="taxonomic scope" value="Eukaryota"/>
</dbReference>
<dbReference type="VEuPathDB" id="FungiDB:GMDG_06452"/>
<dbReference type="EMBL" id="KV441402">
    <property type="protein sequence ID" value="OAF56856.1"/>
    <property type="molecule type" value="Genomic_DNA"/>
</dbReference>
<evidence type="ECO:0000259" key="3">
    <source>
        <dbReference type="Pfam" id="PF24802"/>
    </source>
</evidence>
<name>A0A177A3U1_9PEZI</name>
<protein>
    <recommendedName>
        <fullName evidence="6">MalT-like TPR region domain-containing protein</fullName>
    </recommendedName>
</protein>
<feature type="compositionally biased region" description="Low complexity" evidence="1">
    <location>
        <begin position="320"/>
        <end position="332"/>
    </location>
</feature>
<feature type="domain" description="DUF7703" evidence="3">
    <location>
        <begin position="24"/>
        <end position="252"/>
    </location>
</feature>
<feature type="transmembrane region" description="Helical" evidence="2">
    <location>
        <begin position="20"/>
        <end position="46"/>
    </location>
</feature>
<dbReference type="InterPro" id="IPR056681">
    <property type="entry name" value="DUF7779"/>
</dbReference>
<keyword evidence="2" id="KW-0812">Transmembrane</keyword>
<evidence type="ECO:0008006" key="6">
    <source>
        <dbReference type="Google" id="ProtNLM"/>
    </source>
</evidence>
<evidence type="ECO:0000256" key="1">
    <source>
        <dbReference type="SAM" id="MobiDB-lite"/>
    </source>
</evidence>
<organism evidence="5">
    <name type="scientific">Pseudogymnoascus destructans</name>
    <dbReference type="NCBI Taxonomy" id="655981"/>
    <lineage>
        <taxon>Eukaryota</taxon>
        <taxon>Fungi</taxon>
        <taxon>Dikarya</taxon>
        <taxon>Ascomycota</taxon>
        <taxon>Pezizomycotina</taxon>
        <taxon>Leotiomycetes</taxon>
        <taxon>Thelebolales</taxon>
        <taxon>Thelebolaceae</taxon>
        <taxon>Pseudogymnoascus</taxon>
    </lineage>
</organism>
<dbReference type="OrthoDB" id="405906at2759"/>
<dbReference type="PANTHER" id="PTHR37013:SF3">
    <property type="entry name" value="INTEGRAL MEMBRANE PROTEIN (AFU_ORTHOLOGUE AFUA_1G05950)"/>
    <property type="match status" value="1"/>
</dbReference>
<feature type="domain" description="DUF7779" evidence="4">
    <location>
        <begin position="438"/>
        <end position="526"/>
    </location>
</feature>
<proteinExistence type="predicted"/>
<keyword evidence="2" id="KW-0472">Membrane</keyword>
<dbReference type="RefSeq" id="XP_024322147.1">
    <property type="nucleotide sequence ID" value="XM_024470649.1"/>
</dbReference>
<dbReference type="GeneID" id="36290120"/>
<dbReference type="InterPro" id="IPR056120">
    <property type="entry name" value="DUF7703"/>
</dbReference>
<sequence length="849" mass="95192">MTWDVGQGIRGGYTGNSRGVIATLGAFIGVTWYNSIELIILILFTFKKYQGTYFWSLLITTIIGVLVHSIGYLIKDFELTTATWVPVTITTIGWWTMIIGQSFVLYSRLHFVVWDKRIPRFVLCMIITNIFLLLVPTTVLTYGSNFSSSQKFLGGYIIMEKIEIIGVSIQEIIISGLYIYGTREMLKFNLEGENGSILLQLVGINFVFILMDIGLIATQYSNLFTYQTTLKGLIYSIKLKLEFFVLGKLVRIANRRGGKPEPQDISEFVDTVQVTSDITHADNPNPSMRQHPPPPHMCPEDVSIAVFEHSDRNNMLEGDTSLSSTSRVTSDSPPHASPLAETGFHVQPFDDITGSNVLLRLVGLDSNLSSNQEKAREITQALGGLPLALNQIGGFITQRKCPLQEFLALYERNAAKIDSRKTGFNEYEHTLSTVWEMSFSKLSGDSCTLLNVLAFLEPDAIDEAILVEGSKLPNWDEEFDFLSDEMDLGDAEAALLQAALIDKSTDDAVLSIHRLVQAAVTRRLTKGDQSKYFDAAVRIVTCGFPNTWREDVGHQFKTWAKCEKYLPHVNQYLYEREWYNVARDFISTALETFEDKTTLAFASAVDLSGLIDLDMNNPSSALIPFNTALEIRQKLVGSKDPLIASTYSTHEKALTIRLRADTRIDNTYSNMSSLLLRMGKPDEAEDIMRKCPALKDFTDESFINTGNTRYVGNMVLLSRIRLAQGSLDDAMRLASKALTFRQKLHGNRLKTCDSLYDVADMLVRQGCVSSAIELLKQLVAISETLTEAEGQLARASYKLSVLYDENGRPTDSQACKSRAIALKDKLRPELKDGLFEESEFMKLCPFMLW</sequence>
<dbReference type="AlphaFoldDB" id="A0A177A3U1"/>
<feature type="transmembrane region" description="Helical" evidence="2">
    <location>
        <begin position="94"/>
        <end position="114"/>
    </location>
</feature>
<dbReference type="PANTHER" id="PTHR37013">
    <property type="entry name" value="INTEGRAL MEMBRANE PROTEIN (AFU_ORTHOLOGUE AFUA_1G05950)-RELATED"/>
    <property type="match status" value="1"/>
</dbReference>
<evidence type="ECO:0000256" key="2">
    <source>
        <dbReference type="SAM" id="Phobius"/>
    </source>
</evidence>
<accession>A0A177A3U1</accession>
<feature type="transmembrane region" description="Helical" evidence="2">
    <location>
        <begin position="201"/>
        <end position="220"/>
    </location>
</feature>
<feature type="region of interest" description="Disordered" evidence="1">
    <location>
        <begin position="315"/>
        <end position="336"/>
    </location>
</feature>
<reference evidence="5" key="1">
    <citation type="submission" date="2016-03" db="EMBL/GenBank/DDBJ databases">
        <title>Updated assembly of Pseudogymnoascus destructans, the fungus causing white-nose syndrome of bats.</title>
        <authorList>
            <person name="Palmer J.M."/>
            <person name="Drees K.P."/>
            <person name="Foster J.T."/>
            <person name="Lindner D.L."/>
        </authorList>
    </citation>
    <scope>NUCLEOTIDE SEQUENCE [LARGE SCALE GENOMIC DNA]</scope>
    <source>
        <strain evidence="5">20631-21</strain>
    </source>
</reference>
<dbReference type="InterPro" id="IPR011990">
    <property type="entry name" value="TPR-like_helical_dom_sf"/>
</dbReference>
<feature type="transmembrane region" description="Helical" evidence="2">
    <location>
        <begin position="121"/>
        <end position="142"/>
    </location>
</feature>
<dbReference type="Gene3D" id="1.25.40.10">
    <property type="entry name" value="Tetratricopeptide repeat domain"/>
    <property type="match status" value="2"/>
</dbReference>
<feature type="transmembrane region" description="Helical" evidence="2">
    <location>
        <begin position="53"/>
        <end position="74"/>
    </location>
</feature>
<dbReference type="Pfam" id="PF25000">
    <property type="entry name" value="DUF7779"/>
    <property type="match status" value="1"/>
</dbReference>
<dbReference type="Proteomes" id="UP000077154">
    <property type="component" value="Unassembled WGS sequence"/>
</dbReference>
<evidence type="ECO:0000259" key="4">
    <source>
        <dbReference type="Pfam" id="PF25000"/>
    </source>
</evidence>
<keyword evidence="2" id="KW-1133">Transmembrane helix</keyword>
<gene>
    <name evidence="5" type="ORF">VC83_07070</name>
</gene>
<feature type="transmembrane region" description="Helical" evidence="2">
    <location>
        <begin position="162"/>
        <end position="180"/>
    </location>
</feature>
<dbReference type="Pfam" id="PF24802">
    <property type="entry name" value="DUF7703"/>
    <property type="match status" value="1"/>
</dbReference>